<dbReference type="Pfam" id="PF09339">
    <property type="entry name" value="HTH_IclR"/>
    <property type="match status" value="1"/>
</dbReference>
<feature type="domain" description="HTH iclR-type" evidence="5">
    <location>
        <begin position="33"/>
        <end position="93"/>
    </location>
</feature>
<evidence type="ECO:0000259" key="6">
    <source>
        <dbReference type="PROSITE" id="PS51078"/>
    </source>
</evidence>
<feature type="region of interest" description="Disordered" evidence="4">
    <location>
        <begin position="1"/>
        <end position="28"/>
    </location>
</feature>
<dbReference type="Proteomes" id="UP000664914">
    <property type="component" value="Chromosome"/>
</dbReference>
<dbReference type="Gene3D" id="1.10.10.10">
    <property type="entry name" value="Winged helix-like DNA-binding domain superfamily/Winged helix DNA-binding domain"/>
    <property type="match status" value="1"/>
</dbReference>
<dbReference type="PANTHER" id="PTHR30136">
    <property type="entry name" value="HELIX-TURN-HELIX TRANSCRIPTIONAL REGULATOR, ICLR FAMILY"/>
    <property type="match status" value="1"/>
</dbReference>
<dbReference type="AlphaFoldDB" id="A0A975HEP5"/>
<dbReference type="PROSITE" id="PS51078">
    <property type="entry name" value="ICLR_ED"/>
    <property type="match status" value="1"/>
</dbReference>
<reference evidence="7" key="2">
    <citation type="submission" date="2021-04" db="EMBL/GenBank/DDBJ databases">
        <title>Isolation and genomic analysis of the ibuprofen-degrading bacterium Sphingomonas strain MPO218.</title>
        <authorList>
            <person name="Aulestia M."/>
            <person name="Flores A."/>
            <person name="Mangas E.L."/>
            <person name="Perez-Pulido A.J."/>
            <person name="Santero E."/>
            <person name="Camacho E.M."/>
        </authorList>
    </citation>
    <scope>NUCLEOTIDE SEQUENCE</scope>
    <source>
        <strain evidence="7">MPO218</strain>
    </source>
</reference>
<accession>A0A975HEP5</accession>
<organism evidence="7 8">
    <name type="scientific">Rhizorhabdus wittichii</name>
    <dbReference type="NCBI Taxonomy" id="160791"/>
    <lineage>
        <taxon>Bacteria</taxon>
        <taxon>Pseudomonadati</taxon>
        <taxon>Pseudomonadota</taxon>
        <taxon>Alphaproteobacteria</taxon>
        <taxon>Sphingomonadales</taxon>
        <taxon>Sphingomonadaceae</taxon>
        <taxon>Rhizorhabdus</taxon>
    </lineage>
</organism>
<keyword evidence="2" id="KW-0238">DNA-binding</keyword>
<dbReference type="InterPro" id="IPR036390">
    <property type="entry name" value="WH_DNA-bd_sf"/>
</dbReference>
<evidence type="ECO:0000313" key="7">
    <source>
        <dbReference type="EMBL" id="QTH22635.1"/>
    </source>
</evidence>
<dbReference type="InterPro" id="IPR014757">
    <property type="entry name" value="Tscrpt_reg_IclR_C"/>
</dbReference>
<dbReference type="EMBL" id="CP059319">
    <property type="protein sequence ID" value="QTH22635.1"/>
    <property type="molecule type" value="Genomic_DNA"/>
</dbReference>
<protein>
    <submittedName>
        <fullName evidence="7">IclR family transcriptional regulator</fullName>
    </submittedName>
</protein>
<dbReference type="SUPFAM" id="SSF46785">
    <property type="entry name" value="Winged helix' DNA-binding domain"/>
    <property type="match status" value="1"/>
</dbReference>
<dbReference type="GO" id="GO:0003700">
    <property type="term" value="F:DNA-binding transcription factor activity"/>
    <property type="evidence" value="ECO:0007669"/>
    <property type="project" value="TreeGrafter"/>
</dbReference>
<dbReference type="InterPro" id="IPR029016">
    <property type="entry name" value="GAF-like_dom_sf"/>
</dbReference>
<dbReference type="InterPro" id="IPR005471">
    <property type="entry name" value="Tscrpt_reg_IclR_N"/>
</dbReference>
<dbReference type="SUPFAM" id="SSF55781">
    <property type="entry name" value="GAF domain-like"/>
    <property type="match status" value="1"/>
</dbReference>
<evidence type="ECO:0000256" key="2">
    <source>
        <dbReference type="ARBA" id="ARBA00023125"/>
    </source>
</evidence>
<keyword evidence="1" id="KW-0805">Transcription regulation</keyword>
<dbReference type="InterPro" id="IPR050707">
    <property type="entry name" value="HTH_MetabolicPath_Reg"/>
</dbReference>
<evidence type="ECO:0000259" key="5">
    <source>
        <dbReference type="PROSITE" id="PS51077"/>
    </source>
</evidence>
<dbReference type="Gene3D" id="3.30.450.40">
    <property type="match status" value="1"/>
</dbReference>
<dbReference type="SMART" id="SM00346">
    <property type="entry name" value="HTH_ICLR"/>
    <property type="match status" value="1"/>
</dbReference>
<dbReference type="Pfam" id="PF01614">
    <property type="entry name" value="IclR_C"/>
    <property type="match status" value="1"/>
</dbReference>
<dbReference type="PROSITE" id="PS51077">
    <property type="entry name" value="HTH_ICLR"/>
    <property type="match status" value="1"/>
</dbReference>
<dbReference type="InterPro" id="IPR036388">
    <property type="entry name" value="WH-like_DNA-bd_sf"/>
</dbReference>
<reference evidence="7" key="1">
    <citation type="submission" date="2020-07" db="EMBL/GenBank/DDBJ databases">
        <authorList>
            <person name="Camacho E."/>
        </authorList>
    </citation>
    <scope>NUCLEOTIDE SEQUENCE</scope>
    <source>
        <strain evidence="7">MPO218</strain>
    </source>
</reference>
<gene>
    <name evidence="7" type="ORF">HRJ34_03685</name>
</gene>
<keyword evidence="3" id="KW-0804">Transcription</keyword>
<dbReference type="GO" id="GO:0003677">
    <property type="term" value="F:DNA binding"/>
    <property type="evidence" value="ECO:0007669"/>
    <property type="project" value="UniProtKB-KW"/>
</dbReference>
<dbReference type="GO" id="GO:0045892">
    <property type="term" value="P:negative regulation of DNA-templated transcription"/>
    <property type="evidence" value="ECO:0007669"/>
    <property type="project" value="TreeGrafter"/>
</dbReference>
<evidence type="ECO:0000313" key="8">
    <source>
        <dbReference type="Proteomes" id="UP000664914"/>
    </source>
</evidence>
<name>A0A975HEP5_9SPHN</name>
<dbReference type="PANTHER" id="PTHR30136:SF35">
    <property type="entry name" value="HTH-TYPE TRANSCRIPTIONAL REGULATOR RV1719"/>
    <property type="match status" value="1"/>
</dbReference>
<proteinExistence type="predicted"/>
<evidence type="ECO:0000256" key="1">
    <source>
        <dbReference type="ARBA" id="ARBA00023015"/>
    </source>
</evidence>
<evidence type="ECO:0000256" key="4">
    <source>
        <dbReference type="SAM" id="MobiDB-lite"/>
    </source>
</evidence>
<evidence type="ECO:0000256" key="3">
    <source>
        <dbReference type="ARBA" id="ARBA00023163"/>
    </source>
</evidence>
<feature type="domain" description="IclR-ED" evidence="6">
    <location>
        <begin position="94"/>
        <end position="287"/>
    </location>
</feature>
<sequence>MFDFSNGYASPRDMGNSTMTTSPKAEARTVKGPRAIGRVLDLLMLLSKHRDGLGLAEISAAMAVPKSTFLDTLRGLCDMRYLVQEEGRYRLGPVAYRLAGRIMSTWSAPEVVRQPLKALARTTHESVGFAIADWEIGQAIYTEAVNSTQPVRYAMHVGIRAPLYASAAGRVLLAHAPPARVSAYLKRAKLRPLTESTRITEADIMADLEEIRRTGYCASFGEMLSDTAAMSVPVFGPDDEPIGAMMLAAPLDRMRNSYDAFLQLLIDAGHEASGRPVTAVPELLSGD</sequence>